<dbReference type="SUPFAM" id="SSF50447">
    <property type="entry name" value="Translation proteins"/>
    <property type="match status" value="1"/>
</dbReference>
<evidence type="ECO:0000256" key="5">
    <source>
        <dbReference type="ARBA" id="ARBA00022723"/>
    </source>
</evidence>
<dbReference type="EMBL" id="CWGI01000001">
    <property type="protein sequence ID" value="CRX36861.1"/>
    <property type="molecule type" value="Genomic_DNA"/>
</dbReference>
<dbReference type="GO" id="GO:0000049">
    <property type="term" value="F:tRNA binding"/>
    <property type="evidence" value="ECO:0007669"/>
    <property type="project" value="UniProtKB-KW"/>
</dbReference>
<keyword evidence="3 14" id="KW-0820">tRNA-binding</keyword>
<keyword evidence="18" id="KW-1185">Reference proteome</keyword>
<dbReference type="InterPro" id="IPR023033">
    <property type="entry name" value="Ala_tRNA_ligase_euk/bac"/>
</dbReference>
<evidence type="ECO:0000256" key="6">
    <source>
        <dbReference type="ARBA" id="ARBA00022741"/>
    </source>
</evidence>
<comment type="domain">
    <text evidence="14">Consists of three domains; the N-terminal catalytic domain, the editing domain and the C-terminal C-Ala domain. The editing domain removes incorrectly charged amino acids, while the C-Ala domain, along with tRNA(Ala), serves as a bridge to cooperatively bring together the editing and aminoacylation centers thus stimulating deacylation of misacylated tRNAs.</text>
</comment>
<dbReference type="NCBIfam" id="TIGR00344">
    <property type="entry name" value="alaS"/>
    <property type="match status" value="1"/>
</dbReference>
<organism evidence="17 18">
    <name type="scientific">Candidatus Hepatoplasma crinochetorum</name>
    <dbReference type="NCBI Taxonomy" id="295596"/>
    <lineage>
        <taxon>Bacteria</taxon>
        <taxon>Bacillati</taxon>
        <taxon>Mycoplasmatota</taxon>
        <taxon>Mollicutes</taxon>
        <taxon>Candidatus Hepatoplasmataceae</taxon>
        <taxon>Candidatus Hepatoplasma</taxon>
    </lineage>
</organism>
<comment type="cofactor">
    <cofactor evidence="14">
        <name>Zn(2+)</name>
        <dbReference type="ChEBI" id="CHEBI:29105"/>
    </cofactor>
    <text evidence="14">Binds 1 zinc ion per subunit.</text>
</comment>
<evidence type="ECO:0000259" key="16">
    <source>
        <dbReference type="PROSITE" id="PS50860"/>
    </source>
</evidence>
<dbReference type="InterPro" id="IPR002318">
    <property type="entry name" value="Ala-tRNA-lgiase_IIc"/>
</dbReference>
<dbReference type="PROSITE" id="PS50860">
    <property type="entry name" value="AA_TRNA_LIGASE_II_ALA"/>
    <property type="match status" value="1"/>
</dbReference>
<comment type="subcellular location">
    <subcellularLocation>
        <location evidence="14">Cytoplasm</location>
    </subcellularLocation>
</comment>
<evidence type="ECO:0000256" key="1">
    <source>
        <dbReference type="ARBA" id="ARBA00008226"/>
    </source>
</evidence>
<dbReference type="FunFam" id="3.30.930.10:FF:000046">
    <property type="entry name" value="Alanine--tRNA ligase"/>
    <property type="match status" value="1"/>
</dbReference>
<keyword evidence="5 14" id="KW-0479">Metal-binding</keyword>
<comment type="similarity">
    <text evidence="1 14">Belongs to the class-II aminoacyl-tRNA synthetase family.</text>
</comment>
<dbReference type="InterPro" id="IPR018163">
    <property type="entry name" value="Thr/Ala-tRNA-synth_IIc_edit"/>
</dbReference>
<dbReference type="GO" id="GO:0006419">
    <property type="term" value="P:alanyl-tRNA aminoacylation"/>
    <property type="evidence" value="ECO:0007669"/>
    <property type="project" value="UniProtKB-UniRule"/>
</dbReference>
<feature type="binding site" evidence="14">
    <location>
        <position position="562"/>
    </location>
    <ligand>
        <name>Zn(2+)</name>
        <dbReference type="ChEBI" id="CHEBI:29105"/>
    </ligand>
</feature>
<gene>
    <name evidence="14" type="primary">alaS</name>
    <name evidence="17" type="ORF">HEPPS_00600</name>
</gene>
<dbReference type="PANTHER" id="PTHR11777">
    <property type="entry name" value="ALANYL-TRNA SYNTHETASE"/>
    <property type="match status" value="1"/>
</dbReference>
<evidence type="ECO:0000256" key="12">
    <source>
        <dbReference type="ARBA" id="ARBA00024779"/>
    </source>
</evidence>
<keyword evidence="4 14" id="KW-0436">Ligase</keyword>
<feature type="coiled-coil region" evidence="15">
    <location>
        <begin position="740"/>
        <end position="767"/>
    </location>
</feature>
<evidence type="ECO:0000256" key="13">
    <source>
        <dbReference type="ARBA" id="ARBA00048300"/>
    </source>
</evidence>
<keyword evidence="15" id="KW-0175">Coiled coil</keyword>
<evidence type="ECO:0000256" key="14">
    <source>
        <dbReference type="HAMAP-Rule" id="MF_00036"/>
    </source>
</evidence>
<dbReference type="SUPFAM" id="SSF101353">
    <property type="entry name" value="Putative anticodon-binding domain of alanyl-tRNA synthetase (AlaRS)"/>
    <property type="match status" value="1"/>
</dbReference>
<dbReference type="InterPro" id="IPR050058">
    <property type="entry name" value="Ala-tRNA_ligase"/>
</dbReference>
<dbReference type="Pfam" id="PF01411">
    <property type="entry name" value="tRNA-synt_2c"/>
    <property type="match status" value="1"/>
</dbReference>
<name>A0A0G7ZMS6_9MOLU</name>
<keyword evidence="7 14" id="KW-0862">Zinc</keyword>
<accession>A0A0G7ZMS6</accession>
<feature type="domain" description="Alanyl-transfer RNA synthetases family profile" evidence="16">
    <location>
        <begin position="4"/>
        <end position="703"/>
    </location>
</feature>
<feature type="binding site" evidence="14">
    <location>
        <position position="664"/>
    </location>
    <ligand>
        <name>Zn(2+)</name>
        <dbReference type="ChEBI" id="CHEBI:29105"/>
    </ligand>
</feature>
<dbReference type="InterPro" id="IPR018164">
    <property type="entry name" value="Ala-tRNA-synth_IIc_N"/>
</dbReference>
<comment type="function">
    <text evidence="12 14">Catalyzes the attachment of alanine to tRNA(Ala) in a two-step reaction: alanine is first activated by ATP to form Ala-AMP and then transferred to the acceptor end of tRNA(Ala). Also edits incorrectly charged Ser-tRNA(Ala) and Gly-tRNA(Ala) via its editing domain.</text>
</comment>
<dbReference type="SUPFAM" id="SSF55681">
    <property type="entry name" value="Class II aaRS and biotin synthetases"/>
    <property type="match status" value="1"/>
</dbReference>
<evidence type="ECO:0000313" key="18">
    <source>
        <dbReference type="Proteomes" id="UP000242141"/>
    </source>
</evidence>
<dbReference type="SMART" id="SM00863">
    <property type="entry name" value="tRNA_SAD"/>
    <property type="match status" value="1"/>
</dbReference>
<feature type="binding site" evidence="14">
    <location>
        <position position="558"/>
    </location>
    <ligand>
        <name>Zn(2+)</name>
        <dbReference type="ChEBI" id="CHEBI:29105"/>
    </ligand>
</feature>
<dbReference type="PANTHER" id="PTHR11777:SF9">
    <property type="entry name" value="ALANINE--TRNA LIGASE, CYTOPLASMIC"/>
    <property type="match status" value="1"/>
</dbReference>
<keyword evidence="6 14" id="KW-0547">Nucleotide-binding</keyword>
<evidence type="ECO:0000256" key="15">
    <source>
        <dbReference type="SAM" id="Coils"/>
    </source>
</evidence>
<protein>
    <recommendedName>
        <fullName evidence="14">Alanine--tRNA ligase</fullName>
        <ecNumber evidence="14">6.1.1.7</ecNumber>
    </recommendedName>
    <alternativeName>
        <fullName evidence="14">Alanyl-tRNA synthetase</fullName>
        <shortName evidence="14">AlaRS</shortName>
    </alternativeName>
</protein>
<dbReference type="GO" id="GO:0008270">
    <property type="term" value="F:zinc ion binding"/>
    <property type="evidence" value="ECO:0007669"/>
    <property type="project" value="UniProtKB-UniRule"/>
</dbReference>
<dbReference type="PRINTS" id="PR00980">
    <property type="entry name" value="TRNASYNTHALA"/>
</dbReference>
<dbReference type="InterPro" id="IPR018162">
    <property type="entry name" value="Ala-tRNA-ligase_IIc_anticod-bd"/>
</dbReference>
<dbReference type="AlphaFoldDB" id="A0A0G7ZMS6"/>
<dbReference type="GO" id="GO:0004813">
    <property type="term" value="F:alanine-tRNA ligase activity"/>
    <property type="evidence" value="ECO:0007669"/>
    <property type="project" value="UniProtKB-UniRule"/>
</dbReference>
<reference evidence="18" key="1">
    <citation type="submission" date="2015-05" db="EMBL/GenBank/DDBJ databases">
        <authorList>
            <person name="Collingro A."/>
        </authorList>
    </citation>
    <scope>NUCLEOTIDE SEQUENCE [LARGE SCALE GENOMIC DNA]</scope>
    <source>
        <strain evidence="18">Ps</strain>
    </source>
</reference>
<evidence type="ECO:0000256" key="10">
    <source>
        <dbReference type="ARBA" id="ARBA00022917"/>
    </source>
</evidence>
<dbReference type="GO" id="GO:0002161">
    <property type="term" value="F:aminoacyl-tRNA deacylase activity"/>
    <property type="evidence" value="ECO:0007669"/>
    <property type="project" value="TreeGrafter"/>
</dbReference>
<evidence type="ECO:0000256" key="3">
    <source>
        <dbReference type="ARBA" id="ARBA00022555"/>
    </source>
</evidence>
<dbReference type="FunFam" id="3.30.980.10:FF:000004">
    <property type="entry name" value="Alanine--tRNA ligase, cytoplasmic"/>
    <property type="match status" value="1"/>
</dbReference>
<dbReference type="EC" id="6.1.1.7" evidence="14"/>
<comment type="catalytic activity">
    <reaction evidence="13 14">
        <text>tRNA(Ala) + L-alanine + ATP = L-alanyl-tRNA(Ala) + AMP + diphosphate</text>
        <dbReference type="Rhea" id="RHEA:12540"/>
        <dbReference type="Rhea" id="RHEA-COMP:9657"/>
        <dbReference type="Rhea" id="RHEA-COMP:9923"/>
        <dbReference type="ChEBI" id="CHEBI:30616"/>
        <dbReference type="ChEBI" id="CHEBI:33019"/>
        <dbReference type="ChEBI" id="CHEBI:57972"/>
        <dbReference type="ChEBI" id="CHEBI:78442"/>
        <dbReference type="ChEBI" id="CHEBI:78497"/>
        <dbReference type="ChEBI" id="CHEBI:456215"/>
        <dbReference type="EC" id="6.1.1.7"/>
    </reaction>
</comment>
<dbReference type="InterPro" id="IPR045864">
    <property type="entry name" value="aa-tRNA-synth_II/BPL/LPL"/>
</dbReference>
<evidence type="ECO:0000256" key="2">
    <source>
        <dbReference type="ARBA" id="ARBA00022490"/>
    </source>
</evidence>
<dbReference type="HAMAP" id="MF_00036_B">
    <property type="entry name" value="Ala_tRNA_synth_B"/>
    <property type="match status" value="1"/>
</dbReference>
<feature type="binding site" evidence="14">
    <location>
        <position position="660"/>
    </location>
    <ligand>
        <name>Zn(2+)</name>
        <dbReference type="ChEBI" id="CHEBI:29105"/>
    </ligand>
</feature>
<dbReference type="Gene3D" id="2.40.30.130">
    <property type="match status" value="1"/>
</dbReference>
<dbReference type="GO" id="GO:0005524">
    <property type="term" value="F:ATP binding"/>
    <property type="evidence" value="ECO:0007669"/>
    <property type="project" value="UniProtKB-UniRule"/>
</dbReference>
<keyword evidence="10 14" id="KW-0648">Protein biosynthesis</keyword>
<dbReference type="InterPro" id="IPR009000">
    <property type="entry name" value="Transl_B-barrel_sf"/>
</dbReference>
<keyword evidence="2 14" id="KW-0963">Cytoplasm</keyword>
<dbReference type="Gene3D" id="3.30.980.10">
    <property type="entry name" value="Threonyl-trna Synthetase, Chain A, domain 2"/>
    <property type="match status" value="1"/>
</dbReference>
<evidence type="ECO:0000256" key="7">
    <source>
        <dbReference type="ARBA" id="ARBA00022833"/>
    </source>
</evidence>
<keyword evidence="11 14" id="KW-0030">Aminoacyl-tRNA synthetase</keyword>
<dbReference type="Proteomes" id="UP000242141">
    <property type="component" value="Unassembled WGS sequence"/>
</dbReference>
<keyword evidence="8 14" id="KW-0067">ATP-binding</keyword>
<evidence type="ECO:0000256" key="11">
    <source>
        <dbReference type="ARBA" id="ARBA00023146"/>
    </source>
</evidence>
<proteinExistence type="inferred from homology"/>
<dbReference type="Pfam" id="PF07973">
    <property type="entry name" value="tRNA_SAD"/>
    <property type="match status" value="1"/>
</dbReference>
<evidence type="ECO:0000256" key="8">
    <source>
        <dbReference type="ARBA" id="ARBA00022840"/>
    </source>
</evidence>
<sequence length="898" mass="105107">MKKLNSNQIRELWIDFFKEKNHLLISPSSLIPKDDNSLLWINSGVATLKKYFSAEKKPPSKRLVNYQRSIRTGDIDKIGITARHQTFFEMLGNFSIGDYFKKEAIDYAYELLFSKKYFAFAKENIYITVYEKDQEAYDFWLKKGILKNHLFKMGRETNFWDVGKGPCGPSTEIFYDRGKKYDLRESNTLIKDDIENDRFIEIWNIVFSEFNNDGNNNYQELPQKNIDTGAGLERLTMIFQNTPTNFETDIFKNIIEELEKLSSYQYLWDYHSTKLLKENKKQAEINSDFKKIADFSRAIIFMLADQANFSSNGRGYVIRRLLRESIIIAEQLGINFNFFEKIVPIICKNEEKIYPHLILNQAKILNLIILESIKFNKTYIQASNMLLKYKNENKLDTKQIFKLHETYGLPLNLSYIKKIAEKYQINIDYEKLLILNQEFKLKSKQNINFTKGMEIQKKIFPHLKETIFLGYTNYKKSLKAKVIAIEENYLVCDKTIFYPTSGGQESDLGTIDMINVLSVFKTENDLIVHLLEENPFKVGQQVELKIDLLRRKELTHNHSATHLLFKALEIVLLQDLKQAGSKVDHGYLRFDFSYQKEITKENLLQAENLANDWIKKGFKSEIKTLELKDALKLNPSYLEGKNYKDYVRVVKLNDQTIDLCGGTHVDNIKEIEKLKIIKLEKKGSGVYRLQAITGILNIKKYLENENKDKFLKIVNPLIKNIDNIILENENILNKDKIILLNNLKVKLNNLDFDNKEFEQILQKLIDESKELFNIISNQKNDNLRLILKNLLAKKDDIIYSLIDKIDQKKLITITLKLINESNNKNKTLFLAQIDQKKYTLFVFIGKEAKFKDKIFSLQNRLNQINLRGGGKNQLYIFGGKINDAKKIKNIINSFLEEK</sequence>
<dbReference type="CDD" id="cd00673">
    <property type="entry name" value="AlaRS_core"/>
    <property type="match status" value="1"/>
</dbReference>
<dbReference type="SUPFAM" id="SSF55186">
    <property type="entry name" value="ThrRS/AlaRS common domain"/>
    <property type="match status" value="1"/>
</dbReference>
<dbReference type="InterPro" id="IPR018165">
    <property type="entry name" value="Ala-tRNA-synth_IIc_core"/>
</dbReference>
<evidence type="ECO:0000256" key="4">
    <source>
        <dbReference type="ARBA" id="ARBA00022598"/>
    </source>
</evidence>
<evidence type="ECO:0000313" key="17">
    <source>
        <dbReference type="EMBL" id="CRX36861.1"/>
    </source>
</evidence>
<keyword evidence="9 14" id="KW-0694">RNA-binding</keyword>
<dbReference type="InterPro" id="IPR012947">
    <property type="entry name" value="tRNA_SAD"/>
</dbReference>
<evidence type="ECO:0000256" key="9">
    <source>
        <dbReference type="ARBA" id="ARBA00022884"/>
    </source>
</evidence>
<dbReference type="Gene3D" id="3.30.930.10">
    <property type="entry name" value="Bira Bifunctional Protein, Domain 2"/>
    <property type="match status" value="1"/>
</dbReference>
<dbReference type="GO" id="GO:0005829">
    <property type="term" value="C:cytosol"/>
    <property type="evidence" value="ECO:0007669"/>
    <property type="project" value="TreeGrafter"/>
</dbReference>